<name>A0ABY3WNJ1_9ACTN</name>
<sequence length="218" mass="23768">MAGRQRWMTVVCVVGVGMLTTAGCDGTAEPAAAPTSAATRSVTPPVPRDLFSPRPEVVRTPQEACGGTPFRAGAVRAYTPDGPRYDGPGPHPVKLLRMESDLLGMGPELPYQWTGPRPAQLVVCEYEDETFDSRQVGTCEYLGGTVLGATARVQSARFVYRVFEARTGTLVRQFTLRGNTTPEETCPETTYAKTALYDQQVESKDLVAKIRPLVERDR</sequence>
<protein>
    <recommendedName>
        <fullName evidence="4">Lipoprotein</fullName>
    </recommendedName>
</protein>
<gene>
    <name evidence="2" type="ORF">J4032_11515</name>
</gene>
<evidence type="ECO:0000256" key="1">
    <source>
        <dbReference type="SAM" id="MobiDB-lite"/>
    </source>
</evidence>
<dbReference type="EMBL" id="CP071872">
    <property type="protein sequence ID" value="UNM12081.1"/>
    <property type="molecule type" value="Genomic_DNA"/>
</dbReference>
<evidence type="ECO:0000313" key="3">
    <source>
        <dbReference type="Proteomes" id="UP000828924"/>
    </source>
</evidence>
<dbReference type="Proteomes" id="UP000828924">
    <property type="component" value="Chromosome"/>
</dbReference>
<feature type="region of interest" description="Disordered" evidence="1">
    <location>
        <begin position="28"/>
        <end position="61"/>
    </location>
</feature>
<keyword evidence="3" id="KW-1185">Reference proteome</keyword>
<dbReference type="PROSITE" id="PS51257">
    <property type="entry name" value="PROKAR_LIPOPROTEIN"/>
    <property type="match status" value="1"/>
</dbReference>
<accession>A0ABY3WNJ1</accession>
<feature type="compositionally biased region" description="Low complexity" evidence="1">
    <location>
        <begin position="28"/>
        <end position="43"/>
    </location>
</feature>
<proteinExistence type="predicted"/>
<reference evidence="2 3" key="1">
    <citation type="submission" date="2021-03" db="EMBL/GenBank/DDBJ databases">
        <title>Complete genome of Streptomyces formicae strain 1H-GS9 (DSM 100524).</title>
        <authorList>
            <person name="Atanasov K.E."/>
            <person name="Altabella T."/>
            <person name="Ferrer A."/>
        </authorList>
    </citation>
    <scope>NUCLEOTIDE SEQUENCE [LARGE SCALE GENOMIC DNA]</scope>
    <source>
        <strain evidence="2 3">1H-GS9</strain>
    </source>
</reference>
<evidence type="ECO:0008006" key="4">
    <source>
        <dbReference type="Google" id="ProtNLM"/>
    </source>
</evidence>
<organism evidence="2 3">
    <name type="scientific">Streptomyces formicae</name>
    <dbReference type="NCBI Taxonomy" id="1616117"/>
    <lineage>
        <taxon>Bacteria</taxon>
        <taxon>Bacillati</taxon>
        <taxon>Actinomycetota</taxon>
        <taxon>Actinomycetes</taxon>
        <taxon>Kitasatosporales</taxon>
        <taxon>Streptomycetaceae</taxon>
        <taxon>Streptomyces</taxon>
    </lineage>
</organism>
<evidence type="ECO:0000313" key="2">
    <source>
        <dbReference type="EMBL" id="UNM12081.1"/>
    </source>
</evidence>
<dbReference type="RefSeq" id="WP_242330675.1">
    <property type="nucleotide sequence ID" value="NZ_CP071872.1"/>
</dbReference>